<dbReference type="AlphaFoldDB" id="A0A1J1IVR4"/>
<name>A0A1J1IVR4_9DIPT</name>
<evidence type="ECO:0000313" key="1">
    <source>
        <dbReference type="EMBL" id="CRL04301.1"/>
    </source>
</evidence>
<evidence type="ECO:0000313" key="2">
    <source>
        <dbReference type="Proteomes" id="UP000183832"/>
    </source>
</evidence>
<proteinExistence type="predicted"/>
<protein>
    <submittedName>
        <fullName evidence="1">CLUMA_CG017399, isoform A</fullName>
    </submittedName>
</protein>
<organism evidence="1 2">
    <name type="scientific">Clunio marinus</name>
    <dbReference type="NCBI Taxonomy" id="568069"/>
    <lineage>
        <taxon>Eukaryota</taxon>
        <taxon>Metazoa</taxon>
        <taxon>Ecdysozoa</taxon>
        <taxon>Arthropoda</taxon>
        <taxon>Hexapoda</taxon>
        <taxon>Insecta</taxon>
        <taxon>Pterygota</taxon>
        <taxon>Neoptera</taxon>
        <taxon>Endopterygota</taxon>
        <taxon>Diptera</taxon>
        <taxon>Nematocera</taxon>
        <taxon>Chironomoidea</taxon>
        <taxon>Chironomidae</taxon>
        <taxon>Clunio</taxon>
    </lineage>
</organism>
<sequence length="87" mass="10411">MSVLTLSTEIVNKYVREEIQQETLQQMRKAFKDLNNYLTTTKMVKKRRRSRKVVTKQLKAMNRENPCLYQKLEHREQFCTSSNSNTP</sequence>
<dbReference type="EMBL" id="CVRI01000063">
    <property type="protein sequence ID" value="CRL04301.1"/>
    <property type="molecule type" value="Genomic_DNA"/>
</dbReference>
<dbReference type="Proteomes" id="UP000183832">
    <property type="component" value="Unassembled WGS sequence"/>
</dbReference>
<keyword evidence="2" id="KW-1185">Reference proteome</keyword>
<gene>
    <name evidence="1" type="ORF">CLUMA_CG017399</name>
</gene>
<accession>A0A1J1IVR4</accession>
<reference evidence="1 2" key="1">
    <citation type="submission" date="2015-04" db="EMBL/GenBank/DDBJ databases">
        <authorList>
            <person name="Syromyatnikov M.Y."/>
            <person name="Popov V.N."/>
        </authorList>
    </citation>
    <scope>NUCLEOTIDE SEQUENCE [LARGE SCALE GENOMIC DNA]</scope>
</reference>